<evidence type="ECO:0000313" key="1">
    <source>
        <dbReference type="EMBL" id="CAD8130195.1"/>
    </source>
</evidence>
<reference evidence="1" key="1">
    <citation type="submission" date="2021-01" db="EMBL/GenBank/DDBJ databases">
        <authorList>
            <consortium name="Genoscope - CEA"/>
            <person name="William W."/>
        </authorList>
    </citation>
    <scope>NUCLEOTIDE SEQUENCE</scope>
</reference>
<name>A0A8S1RT21_9CILI</name>
<dbReference type="EMBL" id="CAJJDN010000268">
    <property type="protein sequence ID" value="CAD8130195.1"/>
    <property type="molecule type" value="Genomic_DNA"/>
</dbReference>
<keyword evidence="2" id="KW-1185">Reference proteome</keyword>
<protein>
    <submittedName>
        <fullName evidence="1">Uncharacterized protein</fullName>
    </submittedName>
</protein>
<proteinExistence type="predicted"/>
<dbReference type="Proteomes" id="UP000692954">
    <property type="component" value="Unassembled WGS sequence"/>
</dbReference>
<sequence length="177" mass="21210">MKKDLSIIKLNTINLNDQYNINEQHQLIQKQKFTRFEKTIIQKNFGRYIPEQARPCSATQIKQLTQVKSSTQLSKLNFQLVQINKRTQISREIQRKFLNIESYKINYHIWNKRSQNIKTHIDNSQRQTKQSLASRFFNTKKIMNSNINNSRTQKKQKLVKMMLIQTKCKINLNPVLW</sequence>
<evidence type="ECO:0000313" key="2">
    <source>
        <dbReference type="Proteomes" id="UP000692954"/>
    </source>
</evidence>
<dbReference type="AlphaFoldDB" id="A0A8S1RT21"/>
<organism evidence="1 2">
    <name type="scientific">Paramecium sonneborni</name>
    <dbReference type="NCBI Taxonomy" id="65129"/>
    <lineage>
        <taxon>Eukaryota</taxon>
        <taxon>Sar</taxon>
        <taxon>Alveolata</taxon>
        <taxon>Ciliophora</taxon>
        <taxon>Intramacronucleata</taxon>
        <taxon>Oligohymenophorea</taxon>
        <taxon>Peniculida</taxon>
        <taxon>Parameciidae</taxon>
        <taxon>Paramecium</taxon>
    </lineage>
</organism>
<comment type="caution">
    <text evidence="1">The sequence shown here is derived from an EMBL/GenBank/DDBJ whole genome shotgun (WGS) entry which is preliminary data.</text>
</comment>
<accession>A0A8S1RT21</accession>
<gene>
    <name evidence="1" type="ORF">PSON_ATCC_30995.1.T2680022</name>
</gene>